<dbReference type="GeneID" id="19986754"/>
<name>V9D2K8_9EURO</name>
<dbReference type="InterPro" id="IPR001680">
    <property type="entry name" value="WD40_rpt"/>
</dbReference>
<feature type="region of interest" description="Disordered" evidence="4">
    <location>
        <begin position="506"/>
        <end position="529"/>
    </location>
</feature>
<dbReference type="InterPro" id="IPR015943">
    <property type="entry name" value="WD40/YVTN_repeat-like_dom_sf"/>
</dbReference>
<sequence length="841" mass="92717">MSSDSFSTGSSIQALQRRSVSAGSPVRSRAHFTSPDRFIPQRPFHIDRRESYQTSKPPVLLQGRERYERRRDNIIDPFRSVSEGRLRSLTRQRNARNAYNLRPPHYVPSFVHGRDATPAHIDARIATRTLRQISGGFWTVGGRLSLQLSQLQGIPSGSGRLLASGTTAPLHTASFLDEATHDDKVVAHERRLALALDIDQASRVLMHNIIPNKALTHQHSPFVWTNGAWTRANASPFSPKTDEPLRSEKAVPTVPFRVLDAPNLKDDYYCSILAYSYTCHTLAVALGQKVYLWTEQYGVRYPPLAPVRLTNFVTSLAFSSEIGGKAILAVARNSGSVTLWSLLEPQPRFDAPHSCAASCVAFKPMQTRRPDITGTGMTSCEDLLVGDDSGKIYYYSLEWPEFGAGSMTLLAKIDAHSQNICGLSWSPDGHRFVSGGNDNRALLFDPEIFVNTAVQRSFSQDVVEHAAATAQNTAGVRATPPVSPERSGAIGPGGAMEAGFHAPSIQHLGLQTPPPSPARRGRKAGRAPRANRWIFEDQNLLPRQQSMLRNALANPSIPGQVNVHIHSFYHFAAVKAIAFAPWQPNLLATGGGSNDRQIHFYHTGSGATLALINVFSQVTSLVWSTTRREIVATFGYSQPEHEIRIAVFSWPSCECVVSIPWERKQNGEIGRALWAIPYPGGPNDAIPTRRQTQSNEGFAAWEAVRRREAERRRGTATTTDTPIPRVQRSPAPSPDRTALLTTPTRRTRLSSWSRPRDSGHGRQLRGEGEPWASRTQQEGSLIIACCDQTVKFFEIWAGKSKGKKSGGLGNRPGVLGGSRVLEGWCDYVDVDEIGYGEEVIR</sequence>
<organism evidence="5 6">
    <name type="scientific">Cladophialophora carrionii CBS 160.54</name>
    <dbReference type="NCBI Taxonomy" id="1279043"/>
    <lineage>
        <taxon>Eukaryota</taxon>
        <taxon>Fungi</taxon>
        <taxon>Dikarya</taxon>
        <taxon>Ascomycota</taxon>
        <taxon>Pezizomycotina</taxon>
        <taxon>Eurotiomycetes</taxon>
        <taxon>Chaetothyriomycetidae</taxon>
        <taxon>Chaetothyriales</taxon>
        <taxon>Herpotrichiellaceae</taxon>
        <taxon>Cladophialophora</taxon>
    </lineage>
</organism>
<dbReference type="PROSITE" id="PS50082">
    <property type="entry name" value="WD_REPEATS_2"/>
    <property type="match status" value="1"/>
</dbReference>
<dbReference type="PANTHER" id="PTHR19918:SF5">
    <property type="entry name" value="MEIOSIS-SPECIFIC APC_C ACTIVATOR PROTEIN AMA1"/>
    <property type="match status" value="1"/>
</dbReference>
<feature type="region of interest" description="Disordered" evidence="4">
    <location>
        <begin position="1"/>
        <end position="53"/>
    </location>
</feature>
<keyword evidence="2" id="KW-0677">Repeat</keyword>
<evidence type="ECO:0000313" key="6">
    <source>
        <dbReference type="Proteomes" id="UP000030678"/>
    </source>
</evidence>
<evidence type="ECO:0000256" key="4">
    <source>
        <dbReference type="SAM" id="MobiDB-lite"/>
    </source>
</evidence>
<dbReference type="Pfam" id="PF00400">
    <property type="entry name" value="WD40"/>
    <property type="match status" value="1"/>
</dbReference>
<dbReference type="PANTHER" id="PTHR19918">
    <property type="entry name" value="CELL DIVISION CYCLE 20 CDC20 FIZZY -RELATED"/>
    <property type="match status" value="1"/>
</dbReference>
<dbReference type="PROSITE" id="PS50294">
    <property type="entry name" value="WD_REPEATS_REGION"/>
    <property type="match status" value="1"/>
</dbReference>
<dbReference type="GO" id="GO:0005680">
    <property type="term" value="C:anaphase-promoting complex"/>
    <property type="evidence" value="ECO:0007669"/>
    <property type="project" value="TreeGrafter"/>
</dbReference>
<feature type="repeat" description="WD" evidence="3">
    <location>
        <begin position="413"/>
        <end position="445"/>
    </location>
</feature>
<evidence type="ECO:0000256" key="2">
    <source>
        <dbReference type="ARBA" id="ARBA00022737"/>
    </source>
</evidence>
<dbReference type="RefSeq" id="XP_008730795.1">
    <property type="nucleotide sequence ID" value="XM_008732573.1"/>
</dbReference>
<evidence type="ECO:0000256" key="3">
    <source>
        <dbReference type="PROSITE-ProRule" id="PRU00221"/>
    </source>
</evidence>
<dbReference type="AlphaFoldDB" id="V9D2K8"/>
<evidence type="ECO:0000256" key="1">
    <source>
        <dbReference type="ARBA" id="ARBA00022574"/>
    </source>
</evidence>
<dbReference type="SUPFAM" id="SSF50978">
    <property type="entry name" value="WD40 repeat-like"/>
    <property type="match status" value="1"/>
</dbReference>
<dbReference type="SMART" id="SM00320">
    <property type="entry name" value="WD40"/>
    <property type="match status" value="4"/>
</dbReference>
<dbReference type="Proteomes" id="UP000030678">
    <property type="component" value="Unassembled WGS sequence"/>
</dbReference>
<dbReference type="InterPro" id="IPR033010">
    <property type="entry name" value="Cdc20/Fizzy"/>
</dbReference>
<feature type="compositionally biased region" description="Polar residues" evidence="4">
    <location>
        <begin position="1"/>
        <end position="22"/>
    </location>
</feature>
<dbReference type="GO" id="GO:1990757">
    <property type="term" value="F:ubiquitin ligase activator activity"/>
    <property type="evidence" value="ECO:0007669"/>
    <property type="project" value="TreeGrafter"/>
</dbReference>
<dbReference type="VEuPathDB" id="FungiDB:G647_08261"/>
<dbReference type="GO" id="GO:0031145">
    <property type="term" value="P:anaphase-promoting complex-dependent catabolic process"/>
    <property type="evidence" value="ECO:0007669"/>
    <property type="project" value="TreeGrafter"/>
</dbReference>
<gene>
    <name evidence="5" type="ORF">G647_08261</name>
</gene>
<dbReference type="InterPro" id="IPR036322">
    <property type="entry name" value="WD40_repeat_dom_sf"/>
</dbReference>
<dbReference type="OrthoDB" id="10263272at2759"/>
<feature type="compositionally biased region" description="Basic and acidic residues" evidence="4">
    <location>
        <begin position="754"/>
        <end position="768"/>
    </location>
</feature>
<feature type="compositionally biased region" description="Low complexity" evidence="4">
    <location>
        <begin position="734"/>
        <end position="753"/>
    </location>
</feature>
<keyword evidence="1 3" id="KW-0853">WD repeat</keyword>
<dbReference type="Gene3D" id="2.130.10.10">
    <property type="entry name" value="YVTN repeat-like/Quinoprotein amine dehydrogenase"/>
    <property type="match status" value="2"/>
</dbReference>
<dbReference type="HOGENOM" id="CLU_014831_3_0_1"/>
<dbReference type="EMBL" id="KB822708">
    <property type="protein sequence ID" value="ETI20227.1"/>
    <property type="molecule type" value="Genomic_DNA"/>
</dbReference>
<reference evidence="5 6" key="1">
    <citation type="submission" date="2013-03" db="EMBL/GenBank/DDBJ databases">
        <title>The Genome Sequence of Cladophialophora carrionii CBS 160.54.</title>
        <authorList>
            <consortium name="The Broad Institute Genomics Platform"/>
            <person name="Cuomo C."/>
            <person name="de Hoog S."/>
            <person name="Gorbushina A."/>
            <person name="Walker B."/>
            <person name="Young S.K."/>
            <person name="Zeng Q."/>
            <person name="Gargeya S."/>
            <person name="Fitzgerald M."/>
            <person name="Haas B."/>
            <person name="Abouelleil A."/>
            <person name="Allen A.W."/>
            <person name="Alvarado L."/>
            <person name="Arachchi H.M."/>
            <person name="Berlin A.M."/>
            <person name="Chapman S.B."/>
            <person name="Gainer-Dewar J."/>
            <person name="Goldberg J."/>
            <person name="Griggs A."/>
            <person name="Gujja S."/>
            <person name="Hansen M."/>
            <person name="Howarth C."/>
            <person name="Imamovic A."/>
            <person name="Ireland A."/>
            <person name="Larimer J."/>
            <person name="McCowan C."/>
            <person name="Murphy C."/>
            <person name="Pearson M."/>
            <person name="Poon T.W."/>
            <person name="Priest M."/>
            <person name="Roberts A."/>
            <person name="Saif S."/>
            <person name="Shea T."/>
            <person name="Sisk P."/>
            <person name="Sykes S."/>
            <person name="Wortman J."/>
            <person name="Nusbaum C."/>
            <person name="Birren B."/>
        </authorList>
    </citation>
    <scope>NUCLEOTIDE SEQUENCE [LARGE SCALE GENOMIC DNA]</scope>
    <source>
        <strain evidence="5 6">CBS 160.54</strain>
    </source>
</reference>
<evidence type="ECO:0000313" key="5">
    <source>
        <dbReference type="EMBL" id="ETI20227.1"/>
    </source>
</evidence>
<accession>V9D2K8</accession>
<proteinExistence type="predicted"/>
<feature type="region of interest" description="Disordered" evidence="4">
    <location>
        <begin position="706"/>
        <end position="775"/>
    </location>
</feature>
<protein>
    <submittedName>
        <fullName evidence="5">Uncharacterized protein</fullName>
    </submittedName>
</protein>
<dbReference type="GO" id="GO:1905786">
    <property type="term" value="P:positive regulation of anaphase-promoting complex-dependent catabolic process"/>
    <property type="evidence" value="ECO:0007669"/>
    <property type="project" value="TreeGrafter"/>
</dbReference>
<dbReference type="GO" id="GO:0010997">
    <property type="term" value="F:anaphase-promoting complex binding"/>
    <property type="evidence" value="ECO:0007669"/>
    <property type="project" value="InterPro"/>
</dbReference>